<dbReference type="Gene3D" id="3.55.50.30">
    <property type="match status" value="1"/>
</dbReference>
<sequence>MGDSQDIHALFKKFLSDSCTPEEAAQLIHLLQSGKDKALFVQLINKHLHNEEESTVDDAVLSRVFARLNLGDDKRKKPIKSLTFYLKIAAAAVICMVAGIGAYYHVQHKDQKTDKTIVAHDITPGGNRATLMLEGGQHIELSGNQSGIVVTDEEISYNDGTKLATSSAVIHKLVTPKGGQYQITLHDGTKVWLNALSTLTYPKQFAKGERIVELEGEAYFEVSTWLEDGQRIPFRVKTKSQTAEVLGTQLNINAYDDENTTTTTLLEGAVRVVTPHSSASLKPGQQCKVGSQGIAIDEVDVETAVDWKNGDFIFVDENLASIMRKIARWYDVKIVYERDLPDELYNAQISRNKNLSEILRILELSGGLTSRIEDDTLFLSSK</sequence>
<organism evidence="4 5">
    <name type="scientific">Parapedobacter pyrenivorans</name>
    <dbReference type="NCBI Taxonomy" id="1305674"/>
    <lineage>
        <taxon>Bacteria</taxon>
        <taxon>Pseudomonadati</taxon>
        <taxon>Bacteroidota</taxon>
        <taxon>Sphingobacteriia</taxon>
        <taxon>Sphingobacteriales</taxon>
        <taxon>Sphingobacteriaceae</taxon>
        <taxon>Parapedobacter</taxon>
    </lineage>
</organism>
<keyword evidence="1" id="KW-1133">Transmembrane helix</keyword>
<dbReference type="GO" id="GO:0016989">
    <property type="term" value="F:sigma factor antagonist activity"/>
    <property type="evidence" value="ECO:0007669"/>
    <property type="project" value="TreeGrafter"/>
</dbReference>
<feature type="transmembrane region" description="Helical" evidence="1">
    <location>
        <begin position="84"/>
        <end position="106"/>
    </location>
</feature>
<dbReference type="Pfam" id="PF04773">
    <property type="entry name" value="FecR"/>
    <property type="match status" value="1"/>
</dbReference>
<dbReference type="Proteomes" id="UP000660862">
    <property type="component" value="Unassembled WGS sequence"/>
</dbReference>
<dbReference type="EMBL" id="BMER01000001">
    <property type="protein sequence ID" value="GGG74612.1"/>
    <property type="molecule type" value="Genomic_DNA"/>
</dbReference>
<evidence type="ECO:0000256" key="1">
    <source>
        <dbReference type="SAM" id="Phobius"/>
    </source>
</evidence>
<protein>
    <submittedName>
        <fullName evidence="4">Iron dicitrate transporter FecR</fullName>
    </submittedName>
</protein>
<feature type="domain" description="Protein FecR C-terminal" evidence="3">
    <location>
        <begin position="311"/>
        <end position="377"/>
    </location>
</feature>
<comment type="caution">
    <text evidence="4">The sequence shown here is derived from an EMBL/GenBank/DDBJ whole genome shotgun (WGS) entry which is preliminary data.</text>
</comment>
<feature type="domain" description="FecR protein" evidence="2">
    <location>
        <begin position="172"/>
        <end position="271"/>
    </location>
</feature>
<dbReference type="PANTHER" id="PTHR30273">
    <property type="entry name" value="PERIPLASMIC SIGNAL SENSOR AND SIGMA FACTOR ACTIVATOR FECR-RELATED"/>
    <property type="match status" value="1"/>
</dbReference>
<dbReference type="PIRSF" id="PIRSF018266">
    <property type="entry name" value="FecR"/>
    <property type="match status" value="1"/>
</dbReference>
<reference evidence="4" key="1">
    <citation type="journal article" date="2014" name="Int. J. Syst. Evol. Microbiol.">
        <title>Complete genome sequence of Corynebacterium casei LMG S-19264T (=DSM 44701T), isolated from a smear-ripened cheese.</title>
        <authorList>
            <consortium name="US DOE Joint Genome Institute (JGI-PGF)"/>
            <person name="Walter F."/>
            <person name="Albersmeier A."/>
            <person name="Kalinowski J."/>
            <person name="Ruckert C."/>
        </authorList>
    </citation>
    <scope>NUCLEOTIDE SEQUENCE</scope>
    <source>
        <strain evidence="4">CGMCC 1.12195</strain>
    </source>
</reference>
<dbReference type="PANTHER" id="PTHR30273:SF2">
    <property type="entry name" value="PROTEIN FECR"/>
    <property type="match status" value="1"/>
</dbReference>
<keyword evidence="1" id="KW-0812">Transmembrane</keyword>
<reference evidence="4" key="2">
    <citation type="submission" date="2020-09" db="EMBL/GenBank/DDBJ databases">
        <authorList>
            <person name="Sun Q."/>
            <person name="Zhou Y."/>
        </authorList>
    </citation>
    <scope>NUCLEOTIDE SEQUENCE</scope>
    <source>
        <strain evidence="4">CGMCC 1.12195</strain>
    </source>
</reference>
<gene>
    <name evidence="4" type="ORF">GCM10007415_02660</name>
</gene>
<name>A0A917M3A3_9SPHI</name>
<evidence type="ECO:0000259" key="3">
    <source>
        <dbReference type="Pfam" id="PF16344"/>
    </source>
</evidence>
<dbReference type="AlphaFoldDB" id="A0A917M3A3"/>
<dbReference type="InterPro" id="IPR012373">
    <property type="entry name" value="Ferrdict_sens_TM"/>
</dbReference>
<dbReference type="Pfam" id="PF16344">
    <property type="entry name" value="FecR_C"/>
    <property type="match status" value="1"/>
</dbReference>
<keyword evidence="1" id="KW-0472">Membrane</keyword>
<proteinExistence type="predicted"/>
<dbReference type="RefSeq" id="WP_188504143.1">
    <property type="nucleotide sequence ID" value="NZ_BMER01000001.1"/>
</dbReference>
<accession>A0A917M3A3</accession>
<evidence type="ECO:0000313" key="5">
    <source>
        <dbReference type="Proteomes" id="UP000660862"/>
    </source>
</evidence>
<dbReference type="InterPro" id="IPR006860">
    <property type="entry name" value="FecR"/>
</dbReference>
<dbReference type="InterPro" id="IPR032508">
    <property type="entry name" value="FecR_C"/>
</dbReference>
<dbReference type="Gene3D" id="2.60.120.1440">
    <property type="match status" value="1"/>
</dbReference>
<evidence type="ECO:0000259" key="2">
    <source>
        <dbReference type="Pfam" id="PF04773"/>
    </source>
</evidence>
<evidence type="ECO:0000313" key="4">
    <source>
        <dbReference type="EMBL" id="GGG74612.1"/>
    </source>
</evidence>
<keyword evidence="5" id="KW-1185">Reference proteome</keyword>